<evidence type="ECO:0000256" key="7">
    <source>
        <dbReference type="ARBA" id="ARBA00022833"/>
    </source>
</evidence>
<keyword evidence="7" id="KW-0862">Zinc</keyword>
<dbReference type="EMBL" id="JAPWTJ010000619">
    <property type="protein sequence ID" value="KAJ8976831.1"/>
    <property type="molecule type" value="Genomic_DNA"/>
</dbReference>
<keyword evidence="8" id="KW-0482">Metalloprotease</keyword>
<gene>
    <name evidence="11" type="ORF">NQ317_011827</name>
</gene>
<dbReference type="Gene3D" id="1.10.1380.10">
    <property type="entry name" value="Neutral endopeptidase , domain2"/>
    <property type="match status" value="1"/>
</dbReference>
<dbReference type="InterPro" id="IPR024079">
    <property type="entry name" value="MetalloPept_cat_dom_sf"/>
</dbReference>
<dbReference type="InterPro" id="IPR018497">
    <property type="entry name" value="Peptidase_M13_C"/>
</dbReference>
<dbReference type="Proteomes" id="UP001162164">
    <property type="component" value="Unassembled WGS sequence"/>
</dbReference>
<sequence>MVPEKDQVNTRFEFCIGESRKRFPVVAEFEFIHTLVNEEKLENIMEIINNIKSQFVLRIQTADWIDNETKETVAKKIENLEYILGYRKLDFNEKLLDKYLSVSGLDFTSNNIINMIREKNVNAFSQQFISPDKSPIHFLRHKLFRTIEDTKAGYLEGANKLVIQAGLLQHNIYSEERPNYLNYGIFGSIIGHEIAHSFTDDAYAHDYGEKGIKAWHNEFIQDRKELDSSNLTDLWQNDTLFGLLRRYNCVVEDYEQFNKGADGEKVRAENFADLIGVDVAYEAYIKWAEENEEAALPSLRYTPSSYFGYSLE</sequence>
<comment type="subcellular location">
    <subcellularLocation>
        <location evidence="2">Cell membrane</location>
        <topology evidence="2">Single-pass type II membrane protein</topology>
    </subcellularLocation>
</comment>
<feature type="domain" description="Peptidase M13 N-terminal" evidence="10">
    <location>
        <begin position="10"/>
        <end position="86"/>
    </location>
</feature>
<evidence type="ECO:0000256" key="4">
    <source>
        <dbReference type="ARBA" id="ARBA00022670"/>
    </source>
</evidence>
<dbReference type="InterPro" id="IPR008753">
    <property type="entry name" value="Peptidase_M13_N"/>
</dbReference>
<keyword evidence="4" id="KW-0645">Protease</keyword>
<dbReference type="Gene3D" id="3.40.390.10">
    <property type="entry name" value="Collagenase (Catalytic Domain)"/>
    <property type="match status" value="1"/>
</dbReference>
<reference evidence="11" key="1">
    <citation type="journal article" date="2023" name="Insect Mol. Biol.">
        <title>Genome sequencing provides insights into the evolution of gene families encoding plant cell wall-degrading enzymes in longhorned beetles.</title>
        <authorList>
            <person name="Shin N.R."/>
            <person name="Okamura Y."/>
            <person name="Kirsch R."/>
            <person name="Pauchet Y."/>
        </authorList>
    </citation>
    <scope>NUCLEOTIDE SEQUENCE</scope>
    <source>
        <strain evidence="11">MMC_N1</strain>
    </source>
</reference>
<dbReference type="Pfam" id="PF05649">
    <property type="entry name" value="Peptidase_M13_N"/>
    <property type="match status" value="1"/>
</dbReference>
<keyword evidence="12" id="KW-1185">Reference proteome</keyword>
<evidence type="ECO:0000256" key="5">
    <source>
        <dbReference type="ARBA" id="ARBA00022723"/>
    </source>
</evidence>
<organism evidence="11 12">
    <name type="scientific">Molorchus minor</name>
    <dbReference type="NCBI Taxonomy" id="1323400"/>
    <lineage>
        <taxon>Eukaryota</taxon>
        <taxon>Metazoa</taxon>
        <taxon>Ecdysozoa</taxon>
        <taxon>Arthropoda</taxon>
        <taxon>Hexapoda</taxon>
        <taxon>Insecta</taxon>
        <taxon>Pterygota</taxon>
        <taxon>Neoptera</taxon>
        <taxon>Endopterygota</taxon>
        <taxon>Coleoptera</taxon>
        <taxon>Polyphaga</taxon>
        <taxon>Cucujiformia</taxon>
        <taxon>Chrysomeloidea</taxon>
        <taxon>Cerambycidae</taxon>
        <taxon>Lamiinae</taxon>
        <taxon>Monochamini</taxon>
        <taxon>Molorchus</taxon>
    </lineage>
</organism>
<keyword evidence="5" id="KW-0479">Metal-binding</keyword>
<comment type="similarity">
    <text evidence="3">Belongs to the peptidase M13 family.</text>
</comment>
<evidence type="ECO:0000313" key="12">
    <source>
        <dbReference type="Proteomes" id="UP001162164"/>
    </source>
</evidence>
<dbReference type="InterPro" id="IPR000718">
    <property type="entry name" value="Peptidase_M13"/>
</dbReference>
<comment type="caution">
    <text evidence="11">The sequence shown here is derived from an EMBL/GenBank/DDBJ whole genome shotgun (WGS) entry which is preliminary data.</text>
</comment>
<evidence type="ECO:0000256" key="2">
    <source>
        <dbReference type="ARBA" id="ARBA00004401"/>
    </source>
</evidence>
<dbReference type="PANTHER" id="PTHR11733:SF167">
    <property type="entry name" value="FI17812P1-RELATED"/>
    <property type="match status" value="1"/>
</dbReference>
<evidence type="ECO:0000259" key="9">
    <source>
        <dbReference type="Pfam" id="PF01431"/>
    </source>
</evidence>
<evidence type="ECO:0000256" key="1">
    <source>
        <dbReference type="ARBA" id="ARBA00001947"/>
    </source>
</evidence>
<evidence type="ECO:0000259" key="10">
    <source>
        <dbReference type="Pfam" id="PF05649"/>
    </source>
</evidence>
<evidence type="ECO:0000313" key="11">
    <source>
        <dbReference type="EMBL" id="KAJ8976831.1"/>
    </source>
</evidence>
<dbReference type="Pfam" id="PF01431">
    <property type="entry name" value="Peptidase_M13"/>
    <property type="match status" value="1"/>
</dbReference>
<keyword evidence="6" id="KW-0378">Hydrolase</keyword>
<feature type="domain" description="Peptidase M13 C-terminal" evidence="9">
    <location>
        <begin position="154"/>
        <end position="300"/>
    </location>
</feature>
<feature type="non-terminal residue" evidence="11">
    <location>
        <position position="312"/>
    </location>
</feature>
<protein>
    <submittedName>
        <fullName evidence="11">Uncharacterized protein</fullName>
    </submittedName>
</protein>
<evidence type="ECO:0000256" key="8">
    <source>
        <dbReference type="ARBA" id="ARBA00023049"/>
    </source>
</evidence>
<proteinExistence type="inferred from homology"/>
<evidence type="ECO:0000256" key="3">
    <source>
        <dbReference type="ARBA" id="ARBA00007357"/>
    </source>
</evidence>
<name>A0ABQ9JF24_9CUCU</name>
<dbReference type="PRINTS" id="PR00786">
    <property type="entry name" value="NEPRILYSIN"/>
</dbReference>
<comment type="cofactor">
    <cofactor evidence="1">
        <name>Zn(2+)</name>
        <dbReference type="ChEBI" id="CHEBI:29105"/>
    </cofactor>
</comment>
<dbReference type="InterPro" id="IPR042089">
    <property type="entry name" value="Peptidase_M13_dom_2"/>
</dbReference>
<evidence type="ECO:0000256" key="6">
    <source>
        <dbReference type="ARBA" id="ARBA00022801"/>
    </source>
</evidence>
<dbReference type="SUPFAM" id="SSF55486">
    <property type="entry name" value="Metalloproteases ('zincins'), catalytic domain"/>
    <property type="match status" value="1"/>
</dbReference>
<dbReference type="PANTHER" id="PTHR11733">
    <property type="entry name" value="ZINC METALLOPROTEASE FAMILY M13 NEPRILYSIN-RELATED"/>
    <property type="match status" value="1"/>
</dbReference>
<accession>A0ABQ9JF24</accession>
<dbReference type="PROSITE" id="PS51885">
    <property type="entry name" value="NEPRILYSIN"/>
    <property type="match status" value="1"/>
</dbReference>